<protein>
    <submittedName>
        <fullName evidence="3">DUF1624 domain-containing protein</fullName>
    </submittedName>
</protein>
<comment type="caution">
    <text evidence="3">The sequence shown here is derived from an EMBL/GenBank/DDBJ whole genome shotgun (WGS) entry which is preliminary data.</text>
</comment>
<sequence>MSSRIEYIDRLKGLAILAVVMGHIIYFVFHLSDDPVWGYIYSFHVPLFIFLSGYVIFTPPPQFVKINKKDNCFADACYNYWRFLMLCH</sequence>
<dbReference type="AlphaFoldDB" id="A0A3E4N3Q1"/>
<organism evidence="3 4">
    <name type="scientific">Bacteroides xylanisolvens</name>
    <dbReference type="NCBI Taxonomy" id="371601"/>
    <lineage>
        <taxon>Bacteria</taxon>
        <taxon>Pseudomonadati</taxon>
        <taxon>Bacteroidota</taxon>
        <taxon>Bacteroidia</taxon>
        <taxon>Bacteroidales</taxon>
        <taxon>Bacteroidaceae</taxon>
        <taxon>Bacteroides</taxon>
    </lineage>
</organism>
<evidence type="ECO:0000313" key="4">
    <source>
        <dbReference type="Proteomes" id="UP000261210"/>
    </source>
</evidence>
<reference evidence="3 4" key="1">
    <citation type="submission" date="2018-08" db="EMBL/GenBank/DDBJ databases">
        <title>A genome reference for cultivated species of the human gut microbiota.</title>
        <authorList>
            <person name="Zou Y."/>
            <person name="Xue W."/>
            <person name="Luo G."/>
        </authorList>
    </citation>
    <scope>NUCLEOTIDE SEQUENCE [LARGE SCALE GENOMIC DNA]</scope>
    <source>
        <strain evidence="3 4">TF10-34</strain>
    </source>
</reference>
<keyword evidence="1" id="KW-0472">Membrane</keyword>
<feature type="domain" description="Acyltransferase 3" evidence="2">
    <location>
        <begin position="6"/>
        <end position="57"/>
    </location>
</feature>
<dbReference type="InterPro" id="IPR002656">
    <property type="entry name" value="Acyl_transf_3_dom"/>
</dbReference>
<dbReference type="GO" id="GO:0016747">
    <property type="term" value="F:acyltransferase activity, transferring groups other than amino-acyl groups"/>
    <property type="evidence" value="ECO:0007669"/>
    <property type="project" value="InterPro"/>
</dbReference>
<keyword evidence="1" id="KW-0812">Transmembrane</keyword>
<gene>
    <name evidence="3" type="ORF">DXD03_22085</name>
</gene>
<dbReference type="InterPro" id="IPR052734">
    <property type="entry name" value="Nod_factor_acetyltransferase"/>
</dbReference>
<dbReference type="RefSeq" id="WP_117685076.1">
    <property type="nucleotide sequence ID" value="NZ_QSQU01000053.1"/>
</dbReference>
<feature type="transmembrane region" description="Helical" evidence="1">
    <location>
        <begin position="12"/>
        <end position="32"/>
    </location>
</feature>
<evidence type="ECO:0000259" key="2">
    <source>
        <dbReference type="Pfam" id="PF01757"/>
    </source>
</evidence>
<dbReference type="Pfam" id="PF01757">
    <property type="entry name" value="Acyl_transf_3"/>
    <property type="match status" value="1"/>
</dbReference>
<feature type="transmembrane region" description="Helical" evidence="1">
    <location>
        <begin position="38"/>
        <end position="57"/>
    </location>
</feature>
<dbReference type="Proteomes" id="UP000261210">
    <property type="component" value="Unassembled WGS sequence"/>
</dbReference>
<evidence type="ECO:0000256" key="1">
    <source>
        <dbReference type="SAM" id="Phobius"/>
    </source>
</evidence>
<dbReference type="PANTHER" id="PTHR37312:SF1">
    <property type="entry name" value="MEMBRANE-BOUND ACYLTRANSFERASE YKRP-RELATED"/>
    <property type="match status" value="1"/>
</dbReference>
<dbReference type="PANTHER" id="PTHR37312">
    <property type="entry name" value="MEMBRANE-BOUND ACYLTRANSFERASE YKRP-RELATED"/>
    <property type="match status" value="1"/>
</dbReference>
<keyword evidence="1" id="KW-1133">Transmembrane helix</keyword>
<accession>A0A3E4N3Q1</accession>
<name>A0A3E4N3Q1_9BACE</name>
<dbReference type="EMBL" id="QSQU01000053">
    <property type="protein sequence ID" value="RGK56687.1"/>
    <property type="molecule type" value="Genomic_DNA"/>
</dbReference>
<proteinExistence type="predicted"/>
<evidence type="ECO:0000313" key="3">
    <source>
        <dbReference type="EMBL" id="RGK56687.1"/>
    </source>
</evidence>